<dbReference type="EMBL" id="JBDFQZ010000011">
    <property type="protein sequence ID" value="KAK9675820.1"/>
    <property type="molecule type" value="Genomic_DNA"/>
</dbReference>
<feature type="compositionally biased region" description="Low complexity" evidence="1">
    <location>
        <begin position="149"/>
        <end position="165"/>
    </location>
</feature>
<evidence type="ECO:0000313" key="2">
    <source>
        <dbReference type="EMBL" id="KAK9675820.1"/>
    </source>
</evidence>
<comment type="caution">
    <text evidence="2">The sequence shown here is derived from an EMBL/GenBank/DDBJ whole genome shotgun (WGS) entry which is preliminary data.</text>
</comment>
<dbReference type="PANTHER" id="PTHR47481:SF10">
    <property type="entry name" value="COPIA-LIKE POLYPROTEIN_RETROTRANSPOSON"/>
    <property type="match status" value="1"/>
</dbReference>
<dbReference type="PANTHER" id="PTHR47481">
    <property type="match status" value="1"/>
</dbReference>
<gene>
    <name evidence="2" type="ORF">RND81_11G033700</name>
</gene>
<accession>A0AAW1HI95</accession>
<dbReference type="AlphaFoldDB" id="A0AAW1HI95"/>
<sequence length="276" mass="29641">MDNYPNVSAYCQALKLISDQLHNVGAPVSNDRLVLQLVSGLSDGYDGVATLIQQSDPLPPFYKVRLMLLLEETCKLKVAANSTALITTHSDSDTNNGAGRTSSPQDYNNSRNHSGRGRGNNRHRGGGNRGRNYGGGGRGNNGGSGGNRSGNRNNNGQQQQQQNRSTGQWAWVPYGSWAPPISSTPPPCPYLTSSWAPAPNPGPGLLGPRPQQAYIAQTPSNMPKYQPVFFPTDIATAMQSMTLQPPDENWYMDTGASSHMTSNSGSSDGDPTFEMQ</sequence>
<keyword evidence="3" id="KW-1185">Reference proteome</keyword>
<feature type="region of interest" description="Disordered" evidence="1">
    <location>
        <begin position="245"/>
        <end position="276"/>
    </location>
</feature>
<dbReference type="Pfam" id="PF14223">
    <property type="entry name" value="Retrotran_gag_2"/>
    <property type="match status" value="1"/>
</dbReference>
<feature type="region of interest" description="Disordered" evidence="1">
    <location>
        <begin position="88"/>
        <end position="167"/>
    </location>
</feature>
<feature type="compositionally biased region" description="Polar residues" evidence="1">
    <location>
        <begin position="255"/>
        <end position="276"/>
    </location>
</feature>
<organism evidence="2 3">
    <name type="scientific">Saponaria officinalis</name>
    <name type="common">Common soapwort</name>
    <name type="synonym">Lychnis saponaria</name>
    <dbReference type="NCBI Taxonomy" id="3572"/>
    <lineage>
        <taxon>Eukaryota</taxon>
        <taxon>Viridiplantae</taxon>
        <taxon>Streptophyta</taxon>
        <taxon>Embryophyta</taxon>
        <taxon>Tracheophyta</taxon>
        <taxon>Spermatophyta</taxon>
        <taxon>Magnoliopsida</taxon>
        <taxon>eudicotyledons</taxon>
        <taxon>Gunneridae</taxon>
        <taxon>Pentapetalae</taxon>
        <taxon>Caryophyllales</taxon>
        <taxon>Caryophyllaceae</taxon>
        <taxon>Caryophylleae</taxon>
        <taxon>Saponaria</taxon>
    </lineage>
</organism>
<feature type="compositionally biased region" description="Polar residues" evidence="1">
    <location>
        <begin position="88"/>
        <end position="106"/>
    </location>
</feature>
<protein>
    <submittedName>
        <fullName evidence="2">Uncharacterized protein</fullName>
    </submittedName>
</protein>
<feature type="compositionally biased region" description="Basic residues" evidence="1">
    <location>
        <begin position="113"/>
        <end position="126"/>
    </location>
</feature>
<proteinExistence type="predicted"/>
<name>A0AAW1HI95_SAPOF</name>
<dbReference type="Proteomes" id="UP001443914">
    <property type="component" value="Unassembled WGS sequence"/>
</dbReference>
<evidence type="ECO:0000313" key="3">
    <source>
        <dbReference type="Proteomes" id="UP001443914"/>
    </source>
</evidence>
<evidence type="ECO:0000256" key="1">
    <source>
        <dbReference type="SAM" id="MobiDB-lite"/>
    </source>
</evidence>
<reference evidence="2" key="1">
    <citation type="submission" date="2024-03" db="EMBL/GenBank/DDBJ databases">
        <title>WGS assembly of Saponaria officinalis var. Norfolk2.</title>
        <authorList>
            <person name="Jenkins J."/>
            <person name="Shu S."/>
            <person name="Grimwood J."/>
            <person name="Barry K."/>
            <person name="Goodstein D."/>
            <person name="Schmutz J."/>
            <person name="Leebens-Mack J."/>
            <person name="Osbourn A."/>
        </authorList>
    </citation>
    <scope>NUCLEOTIDE SEQUENCE [LARGE SCALE GENOMIC DNA]</scope>
    <source>
        <strain evidence="2">JIC</strain>
    </source>
</reference>
<feature type="compositionally biased region" description="Gly residues" evidence="1">
    <location>
        <begin position="127"/>
        <end position="148"/>
    </location>
</feature>